<dbReference type="Pfam" id="PF13630">
    <property type="entry name" value="SdpI"/>
    <property type="match status" value="1"/>
</dbReference>
<dbReference type="EMBL" id="FRAF01000030">
    <property type="protein sequence ID" value="SHK98703.1"/>
    <property type="molecule type" value="Genomic_DNA"/>
</dbReference>
<name>A0A1M6WYF7_9BACL</name>
<keyword evidence="1" id="KW-0812">Transmembrane</keyword>
<dbReference type="AlphaFoldDB" id="A0A1M6WYF7"/>
<proteinExistence type="predicted"/>
<dbReference type="RefSeq" id="WP_242650340.1">
    <property type="nucleotide sequence ID" value="NZ_FRAF01000030.1"/>
</dbReference>
<sequence length="218" mass="24747">MNKMKSNAIPWWGWIVWLLIAIFGVLVYRHLPNQIATHFNANGQPNSFSSRLEGIITVPLIMLAIMILWQFVWRIDPKRKNYASFWSTYRTVGGIVVLCLGAVQFWVLTYALQSEWASARILPTVIGVILLLLANVLPRLQSNWVVGIRTPWSLSSEESWRKTHRLAGNLGVPIGIIIVVLAWILPTSMIKWGLLSPIVIWALVTVIASYIYARNESL</sequence>
<keyword evidence="1" id="KW-1133">Transmembrane helix</keyword>
<feature type="domain" description="DUF1648" evidence="2">
    <location>
        <begin position="16"/>
        <end position="63"/>
    </location>
</feature>
<evidence type="ECO:0000256" key="1">
    <source>
        <dbReference type="SAM" id="Phobius"/>
    </source>
</evidence>
<accession>A0A1M6WYF7</accession>
<feature type="transmembrane region" description="Helical" evidence="1">
    <location>
        <begin position="92"/>
        <end position="112"/>
    </location>
</feature>
<dbReference type="InterPro" id="IPR012867">
    <property type="entry name" value="DUF1648"/>
</dbReference>
<dbReference type="PANTHER" id="PTHR37810:SF5">
    <property type="entry name" value="IMMUNITY PROTEIN SDPI"/>
    <property type="match status" value="1"/>
</dbReference>
<dbReference type="GO" id="GO:0009636">
    <property type="term" value="P:response to toxic substance"/>
    <property type="evidence" value="ECO:0007669"/>
    <property type="project" value="TreeGrafter"/>
</dbReference>
<dbReference type="InterPro" id="IPR026272">
    <property type="entry name" value="SdpI"/>
</dbReference>
<keyword evidence="1" id="KW-0472">Membrane</keyword>
<feature type="transmembrane region" description="Helical" evidence="1">
    <location>
        <begin position="12"/>
        <end position="31"/>
    </location>
</feature>
<dbReference type="Pfam" id="PF07853">
    <property type="entry name" value="DUF1648"/>
    <property type="match status" value="1"/>
</dbReference>
<feature type="transmembrane region" description="Helical" evidence="1">
    <location>
        <begin position="192"/>
        <end position="213"/>
    </location>
</feature>
<keyword evidence="4" id="KW-1185">Reference proteome</keyword>
<gene>
    <name evidence="3" type="ORF">SAMN05443507_13027</name>
</gene>
<dbReference type="PANTHER" id="PTHR37810">
    <property type="entry name" value="IMMUNITY PROTEIN SDPI"/>
    <property type="match status" value="1"/>
</dbReference>
<dbReference type="PIRSF" id="PIRSF038959">
    <property type="entry name" value="SdpI"/>
    <property type="match status" value="1"/>
</dbReference>
<dbReference type="InterPro" id="IPR025962">
    <property type="entry name" value="SdpI/YhfL"/>
</dbReference>
<feature type="transmembrane region" description="Helical" evidence="1">
    <location>
        <begin position="166"/>
        <end position="185"/>
    </location>
</feature>
<evidence type="ECO:0000313" key="3">
    <source>
        <dbReference type="EMBL" id="SHK98703.1"/>
    </source>
</evidence>
<dbReference type="Proteomes" id="UP000184016">
    <property type="component" value="Unassembled WGS sequence"/>
</dbReference>
<protein>
    <submittedName>
        <fullName evidence="3">Uncharacterized membrane protein</fullName>
    </submittedName>
</protein>
<organism evidence="3 4">
    <name type="scientific">Alicyclobacillus tolerans</name>
    <dbReference type="NCBI Taxonomy" id="90970"/>
    <lineage>
        <taxon>Bacteria</taxon>
        <taxon>Bacillati</taxon>
        <taxon>Bacillota</taxon>
        <taxon>Bacilli</taxon>
        <taxon>Bacillales</taxon>
        <taxon>Alicyclobacillaceae</taxon>
        <taxon>Alicyclobacillus</taxon>
    </lineage>
</organism>
<feature type="transmembrane region" description="Helical" evidence="1">
    <location>
        <begin position="119"/>
        <end position="137"/>
    </location>
</feature>
<evidence type="ECO:0000313" key="4">
    <source>
        <dbReference type="Proteomes" id="UP000184016"/>
    </source>
</evidence>
<feature type="transmembrane region" description="Helical" evidence="1">
    <location>
        <begin position="52"/>
        <end position="72"/>
    </location>
</feature>
<evidence type="ECO:0000259" key="2">
    <source>
        <dbReference type="Pfam" id="PF07853"/>
    </source>
</evidence>
<dbReference type="STRING" id="1830138.SAMN05443507_13027"/>
<reference evidence="4" key="1">
    <citation type="submission" date="2016-11" db="EMBL/GenBank/DDBJ databases">
        <authorList>
            <person name="Varghese N."/>
            <person name="Submissions S."/>
        </authorList>
    </citation>
    <scope>NUCLEOTIDE SEQUENCE [LARGE SCALE GENOMIC DNA]</scope>
    <source>
        <strain evidence="4">USBA-503</strain>
    </source>
</reference>